<comment type="caution">
    <text evidence="1">The sequence shown here is derived from an EMBL/GenBank/DDBJ whole genome shotgun (WGS) entry which is preliminary data.</text>
</comment>
<name>A0A9P4X4Y6_9HYPO</name>
<protein>
    <submittedName>
        <fullName evidence="1">Uncharacterized protein</fullName>
    </submittedName>
</protein>
<dbReference type="AlphaFoldDB" id="A0A9P4X4Y6"/>
<gene>
    <name evidence="1" type="ORF">CFAM422_011955</name>
</gene>
<accession>A0A9P4X4Y6</accession>
<dbReference type="Proteomes" id="UP000801864">
    <property type="component" value="Unassembled WGS sequence"/>
</dbReference>
<dbReference type="EMBL" id="QLNT01000026">
    <property type="protein sequence ID" value="KAF3058812.1"/>
    <property type="molecule type" value="Genomic_DNA"/>
</dbReference>
<evidence type="ECO:0000313" key="2">
    <source>
        <dbReference type="Proteomes" id="UP000801864"/>
    </source>
</evidence>
<evidence type="ECO:0000313" key="1">
    <source>
        <dbReference type="EMBL" id="KAF3058812.1"/>
    </source>
</evidence>
<reference evidence="1 2" key="1">
    <citation type="submission" date="2018-06" db="EMBL/GenBank/DDBJ databases">
        <title>Genome analysis of cellulolytic fungus Trichoderma lentiforme CFAM-422.</title>
        <authorList>
            <person name="Steindorff A.S."/>
            <person name="Formighieri E.F."/>
            <person name="Midorikawa G.E.O."/>
            <person name="Tamietti M.S."/>
            <person name="Ramos E.Z."/>
            <person name="Silva A.S."/>
            <person name="Bon E.P.S."/>
            <person name="Mendes T.D."/>
            <person name="Damaso M.C.T."/>
            <person name="Favaro L.C.L."/>
        </authorList>
    </citation>
    <scope>NUCLEOTIDE SEQUENCE [LARGE SCALE GENOMIC DNA]</scope>
    <source>
        <strain evidence="1 2">CFAM-422</strain>
    </source>
</reference>
<keyword evidence="2" id="KW-1185">Reference proteome</keyword>
<sequence>MEVDSTLRSMQQIVGPLPLGRVRDGEMDAQMVRRGDEGQGKSLTLALLFLISLAVTCHPRK</sequence>
<proteinExistence type="predicted"/>
<organism evidence="1 2">
    <name type="scientific">Trichoderma lentiforme</name>
    <dbReference type="NCBI Taxonomy" id="1567552"/>
    <lineage>
        <taxon>Eukaryota</taxon>
        <taxon>Fungi</taxon>
        <taxon>Dikarya</taxon>
        <taxon>Ascomycota</taxon>
        <taxon>Pezizomycotina</taxon>
        <taxon>Sordariomycetes</taxon>
        <taxon>Hypocreomycetidae</taxon>
        <taxon>Hypocreales</taxon>
        <taxon>Hypocreaceae</taxon>
        <taxon>Trichoderma</taxon>
    </lineage>
</organism>